<dbReference type="GO" id="GO:0046872">
    <property type="term" value="F:metal ion binding"/>
    <property type="evidence" value="ECO:0007669"/>
    <property type="project" value="UniProtKB-UniRule"/>
</dbReference>
<comment type="caution">
    <text evidence="8">The sequence shown here is derived from an EMBL/GenBank/DDBJ whole genome shotgun (WGS) entry which is preliminary data.</text>
</comment>
<keyword evidence="1 6" id="KW-0645">Protease</keyword>
<evidence type="ECO:0000256" key="3">
    <source>
        <dbReference type="ARBA" id="ARBA00022801"/>
    </source>
</evidence>
<evidence type="ECO:0000256" key="5">
    <source>
        <dbReference type="ARBA" id="ARBA00023049"/>
    </source>
</evidence>
<keyword evidence="3 6" id="KW-0378">Hydrolase</keyword>
<dbReference type="AlphaFoldDB" id="A0A8J4M2W8"/>
<evidence type="ECO:0000313" key="9">
    <source>
        <dbReference type="Proteomes" id="UP000677918"/>
    </source>
</evidence>
<dbReference type="RefSeq" id="WP_213412171.1">
    <property type="nucleotide sequence ID" value="NZ_BOVK01000027.1"/>
</dbReference>
<dbReference type="GO" id="GO:0004222">
    <property type="term" value="F:metalloendopeptidase activity"/>
    <property type="evidence" value="ECO:0007669"/>
    <property type="project" value="InterPro"/>
</dbReference>
<accession>A0A8J4M2W8</accession>
<feature type="domain" description="Peptidase M3A/M3B catalytic" evidence="7">
    <location>
        <begin position="314"/>
        <end position="513"/>
    </location>
</feature>
<dbReference type="EMBL" id="BOVK01000027">
    <property type="protein sequence ID" value="GIQ69367.1"/>
    <property type="molecule type" value="Genomic_DNA"/>
</dbReference>
<protein>
    <recommendedName>
        <fullName evidence="7">Peptidase M3A/M3B catalytic domain-containing protein</fullName>
    </recommendedName>
</protein>
<comment type="similarity">
    <text evidence="6">Belongs to the peptidase M3 family.</text>
</comment>
<dbReference type="PANTHER" id="PTHR11804:SF84">
    <property type="entry name" value="SACCHAROLYSIN"/>
    <property type="match status" value="1"/>
</dbReference>
<evidence type="ECO:0000259" key="7">
    <source>
        <dbReference type="Pfam" id="PF01432"/>
    </source>
</evidence>
<evidence type="ECO:0000313" key="8">
    <source>
        <dbReference type="EMBL" id="GIQ69367.1"/>
    </source>
</evidence>
<gene>
    <name evidence="8" type="ORF">XYCOK13_21910</name>
</gene>
<proteinExistence type="inferred from homology"/>
<evidence type="ECO:0000256" key="6">
    <source>
        <dbReference type="RuleBase" id="RU003435"/>
    </source>
</evidence>
<dbReference type="InterPro" id="IPR001567">
    <property type="entry name" value="Pept_M3A_M3B_dom"/>
</dbReference>
<dbReference type="Gene3D" id="1.10.1370.30">
    <property type="match status" value="1"/>
</dbReference>
<dbReference type="GO" id="GO:0006518">
    <property type="term" value="P:peptide metabolic process"/>
    <property type="evidence" value="ECO:0007669"/>
    <property type="project" value="TreeGrafter"/>
</dbReference>
<dbReference type="Proteomes" id="UP000677918">
    <property type="component" value="Unassembled WGS sequence"/>
</dbReference>
<dbReference type="Pfam" id="PF01432">
    <property type="entry name" value="Peptidase_M3"/>
    <property type="match status" value="1"/>
</dbReference>
<comment type="cofactor">
    <cofactor evidence="6">
        <name>Zn(2+)</name>
        <dbReference type="ChEBI" id="CHEBI:29105"/>
    </cofactor>
    <text evidence="6">Binds 1 zinc ion.</text>
</comment>
<dbReference type="InterPro" id="IPR045090">
    <property type="entry name" value="Pept_M3A_M3B"/>
</dbReference>
<dbReference type="SUPFAM" id="SSF55486">
    <property type="entry name" value="Metalloproteases ('zincins'), catalytic domain"/>
    <property type="match status" value="1"/>
</dbReference>
<dbReference type="PANTHER" id="PTHR11804">
    <property type="entry name" value="PROTEASE M3 THIMET OLIGOPEPTIDASE-RELATED"/>
    <property type="match status" value="1"/>
</dbReference>
<name>A0A8J4M2W8_9BACL</name>
<keyword evidence="4 6" id="KW-0862">Zinc</keyword>
<evidence type="ECO:0000256" key="4">
    <source>
        <dbReference type="ARBA" id="ARBA00022833"/>
    </source>
</evidence>
<keyword evidence="9" id="KW-1185">Reference proteome</keyword>
<reference evidence="8" key="1">
    <citation type="submission" date="2021-04" db="EMBL/GenBank/DDBJ databases">
        <title>Draft genome sequence of Xylanibacillus composti strain K13.</title>
        <authorList>
            <person name="Uke A."/>
            <person name="Chhe C."/>
            <person name="Baramee S."/>
            <person name="Kosugi A."/>
        </authorList>
    </citation>
    <scope>NUCLEOTIDE SEQUENCE</scope>
    <source>
        <strain evidence="8">K13</strain>
    </source>
</reference>
<organism evidence="8 9">
    <name type="scientific">Xylanibacillus composti</name>
    <dbReference type="NCBI Taxonomy" id="1572762"/>
    <lineage>
        <taxon>Bacteria</taxon>
        <taxon>Bacillati</taxon>
        <taxon>Bacillota</taxon>
        <taxon>Bacilli</taxon>
        <taxon>Bacillales</taxon>
        <taxon>Paenibacillaceae</taxon>
        <taxon>Xylanibacillus</taxon>
    </lineage>
</organism>
<sequence length="519" mass="60568">MTSGEEAFLNTINTQLAKPYADKMHALWMLLTSGDGQWAQAYEQHEQTYRQLLASPEWRQAVKAGCTQTSSPLARRQWTVLRNEMLEHHEDEQLRAQWVRLWNELNVRISMYRTTIEGRSLTEKETRILFRMLDNGGKRKQLWHAYMRLGEEIAAPLIEQVRMRNRLARARGFPDYYAMKLAAQEMDGTELDLIVRLLKEELQTSYRKVKEEIDQGICRRFGIAPSAIRSWHYPDPFFQSYEPETPAEAIDLHKFSAGVARWLEDRGIWLGDLVKRMDLGDGAGKSSANFCLPIDRGSDVRISCQVSHDDRGARIVLHEFGHAFAELAYDPSLPFLLRQPAHPFLSEAAALLMERLLYVPGWRQSLNNEASYVQERDGQRDLQASLLVKLFWTMTLVQFERKLYENPDGELNRLWWELVEEYQEIARPEEWDKPYWASKPHLSTLPATYYYYLLGEVAASELQQSLDNQYGEWHNMRSLQHMRRTLFQPGISRCWKDALHACAHRPLRPQAIIGQLQLD</sequence>
<keyword evidence="2 6" id="KW-0479">Metal-binding</keyword>
<keyword evidence="5 6" id="KW-0482">Metalloprotease</keyword>
<evidence type="ECO:0000256" key="2">
    <source>
        <dbReference type="ARBA" id="ARBA00022723"/>
    </source>
</evidence>
<evidence type="ECO:0000256" key="1">
    <source>
        <dbReference type="ARBA" id="ARBA00022670"/>
    </source>
</evidence>
<dbReference type="GO" id="GO:0006508">
    <property type="term" value="P:proteolysis"/>
    <property type="evidence" value="ECO:0007669"/>
    <property type="project" value="UniProtKB-KW"/>
</dbReference>